<dbReference type="EnsemblBacteria" id="CAI50425">
    <property type="protein sequence ID" value="CAI50425"/>
    <property type="gene ID" value="NP_4668A"/>
</dbReference>
<feature type="region of interest" description="Disordered" evidence="11">
    <location>
        <begin position="111"/>
        <end position="135"/>
    </location>
</feature>
<dbReference type="OrthoDB" id="59839at2157"/>
<dbReference type="Gene3D" id="1.20.5.100">
    <property type="entry name" value="Cytochrome c1, transmembrane anchor, C-terminal"/>
    <property type="match status" value="1"/>
</dbReference>
<dbReference type="PANTHER" id="PTHR43750">
    <property type="entry name" value="UDP-GLUCOSE 6-DEHYDROGENASE TUAD"/>
    <property type="match status" value="1"/>
</dbReference>
<dbReference type="eggNOG" id="arCOG00253">
    <property type="taxonomic scope" value="Archaea"/>
</dbReference>
<keyword evidence="5 7" id="KW-0520">NAD</keyword>
<dbReference type="InterPro" id="IPR014027">
    <property type="entry name" value="UDP-Glc/GDP-Man_DH_C"/>
</dbReference>
<dbReference type="Pfam" id="PF03720">
    <property type="entry name" value="UDPG_MGDP_dh_C"/>
    <property type="match status" value="1"/>
</dbReference>
<evidence type="ECO:0000256" key="3">
    <source>
        <dbReference type="ARBA" id="ARBA00012954"/>
    </source>
</evidence>
<comment type="similarity">
    <text evidence="2 7">Belongs to the UDP-glucose/GDP-mannose dehydrogenase family.</text>
</comment>
<dbReference type="PIRSF" id="PIRSF000124">
    <property type="entry name" value="UDPglc_GDPman_dh"/>
    <property type="match status" value="1"/>
</dbReference>
<dbReference type="InterPro" id="IPR028357">
    <property type="entry name" value="UDPglc_DH_bac"/>
</dbReference>
<dbReference type="KEGG" id="nph:NP_4668A"/>
<dbReference type="EMBL" id="CR936257">
    <property type="protein sequence ID" value="CAI50425.1"/>
    <property type="molecule type" value="Genomic_DNA"/>
</dbReference>
<feature type="binding site" evidence="9">
    <location>
        <position position="237"/>
    </location>
    <ligand>
        <name>substrate</name>
    </ligand>
</feature>
<evidence type="ECO:0000256" key="4">
    <source>
        <dbReference type="ARBA" id="ARBA00023002"/>
    </source>
</evidence>
<dbReference type="RefSeq" id="WP_011324039.1">
    <property type="nucleotide sequence ID" value="NC_007426.1"/>
</dbReference>
<feature type="binding site" evidence="9">
    <location>
        <position position="290"/>
    </location>
    <ligand>
        <name>substrate</name>
    </ligand>
</feature>
<dbReference type="InterPro" id="IPR014026">
    <property type="entry name" value="UDP-Glc/GDP-Man_DH_dimer"/>
</dbReference>
<feature type="binding site" evidence="10">
    <location>
        <position position="184"/>
    </location>
    <ligand>
        <name>NAD(+)</name>
        <dbReference type="ChEBI" id="CHEBI:57540"/>
    </ligand>
</feature>
<dbReference type="AlphaFoldDB" id="A0A1U7EYU3"/>
<feature type="binding site" evidence="9">
    <location>
        <begin position="282"/>
        <end position="286"/>
    </location>
    <ligand>
        <name>substrate</name>
    </ligand>
</feature>
<dbReference type="NCBIfam" id="TIGR03026">
    <property type="entry name" value="NDP-sugDHase"/>
    <property type="match status" value="1"/>
</dbReference>
<dbReference type="InterPro" id="IPR008927">
    <property type="entry name" value="6-PGluconate_DH-like_C_sf"/>
</dbReference>
<evidence type="ECO:0000256" key="6">
    <source>
        <dbReference type="ARBA" id="ARBA00047473"/>
    </source>
</evidence>
<dbReference type="UniPathway" id="UPA00038">
    <property type="reaction ID" value="UER00491"/>
</dbReference>
<dbReference type="InterPro" id="IPR017476">
    <property type="entry name" value="UDP-Glc/GDP-Man"/>
</dbReference>
<dbReference type="EC" id="1.1.1.22" evidence="3 7"/>
<feature type="active site" description="Nucleophile" evidence="8">
    <location>
        <position position="293"/>
    </location>
</feature>
<feature type="binding site" evidence="10">
    <location>
        <position position="147"/>
    </location>
    <ligand>
        <name>NAD(+)</name>
        <dbReference type="ChEBI" id="CHEBI:57540"/>
    </ligand>
</feature>
<dbReference type="GO" id="GO:0000271">
    <property type="term" value="P:polysaccharide biosynthetic process"/>
    <property type="evidence" value="ECO:0007669"/>
    <property type="project" value="InterPro"/>
</dbReference>
<evidence type="ECO:0000256" key="8">
    <source>
        <dbReference type="PIRSR" id="PIRSR500134-1"/>
    </source>
</evidence>
<evidence type="ECO:0000259" key="12">
    <source>
        <dbReference type="SMART" id="SM00984"/>
    </source>
</evidence>
<dbReference type="GO" id="GO:0003979">
    <property type="term" value="F:UDP-glucose 6-dehydrogenase activity"/>
    <property type="evidence" value="ECO:0007669"/>
    <property type="project" value="UniProtKB-EC"/>
</dbReference>
<feature type="binding site" evidence="10">
    <location>
        <position position="30"/>
    </location>
    <ligand>
        <name>NAD(+)</name>
        <dbReference type="ChEBI" id="CHEBI:57540"/>
    </ligand>
</feature>
<dbReference type="Pfam" id="PF00984">
    <property type="entry name" value="UDPG_MGDP_dh"/>
    <property type="match status" value="1"/>
</dbReference>
<dbReference type="InterPro" id="IPR001732">
    <property type="entry name" value="UDP-Glc/GDP-Man_DH_N"/>
</dbReference>
<protein>
    <recommendedName>
        <fullName evidence="3 7">UDP-glucose 6-dehydrogenase</fullName>
        <ecNumber evidence="3 7">1.1.1.22</ecNumber>
    </recommendedName>
</protein>
<evidence type="ECO:0000256" key="2">
    <source>
        <dbReference type="ARBA" id="ARBA00006601"/>
    </source>
</evidence>
<dbReference type="SUPFAM" id="SSF48179">
    <property type="entry name" value="6-phosphogluconate dehydrogenase C-terminal domain-like"/>
    <property type="match status" value="1"/>
</dbReference>
<name>A0A1U7EYU3_NATPD</name>
<feature type="binding site" evidence="10">
    <location>
        <position position="296"/>
    </location>
    <ligand>
        <name>NAD(+)</name>
        <dbReference type="ChEBI" id="CHEBI:57540"/>
    </ligand>
</feature>
<feature type="domain" description="UDP-glucose/GDP-mannose dehydrogenase C-terminal" evidence="12">
    <location>
        <begin position="345"/>
        <end position="444"/>
    </location>
</feature>
<dbReference type="SUPFAM" id="SSF52413">
    <property type="entry name" value="UDP-glucose/GDP-mannose dehydrogenase C-terminal domain"/>
    <property type="match status" value="1"/>
</dbReference>
<dbReference type="GO" id="GO:0006065">
    <property type="term" value="P:UDP-glucuronate biosynthetic process"/>
    <property type="evidence" value="ECO:0007669"/>
    <property type="project" value="UniProtKB-UniPathway"/>
</dbReference>
<feature type="binding site" evidence="10">
    <location>
        <position position="84"/>
    </location>
    <ligand>
        <name>NAD(+)</name>
        <dbReference type="ChEBI" id="CHEBI:57540"/>
    </ligand>
</feature>
<dbReference type="PROSITE" id="PS51257">
    <property type="entry name" value="PROKAR_LIPOPROTEIN"/>
    <property type="match status" value="1"/>
</dbReference>
<dbReference type="Gene3D" id="3.40.50.720">
    <property type="entry name" value="NAD(P)-binding Rossmann-like Domain"/>
    <property type="match status" value="2"/>
</dbReference>
<comment type="pathway">
    <text evidence="1">Nucleotide-sugar biosynthesis; UDP-alpha-D-glucuronate biosynthesis; UDP-alpha-D-glucuronate from UDP-alpha-D-glucose: step 1/1.</text>
</comment>
<dbReference type="PIRSF" id="PIRSF500134">
    <property type="entry name" value="UDPglc_DH_bac"/>
    <property type="match status" value="1"/>
</dbReference>
<dbReference type="STRING" id="348780.NP_4668A"/>
<keyword evidence="4 7" id="KW-0560">Oxidoreductase</keyword>
<dbReference type="GO" id="GO:0051287">
    <property type="term" value="F:NAD binding"/>
    <property type="evidence" value="ECO:0007669"/>
    <property type="project" value="InterPro"/>
</dbReference>
<dbReference type="Pfam" id="PF03721">
    <property type="entry name" value="UDPG_MGDP_dh_N"/>
    <property type="match status" value="1"/>
</dbReference>
<dbReference type="HOGENOM" id="CLU_023810_1_1_2"/>
<dbReference type="InterPro" id="IPR036291">
    <property type="entry name" value="NAD(P)-bd_dom_sf"/>
</dbReference>
<organism evidence="13 14">
    <name type="scientific">Natronomonas pharaonis (strain ATCC 35678 / DSM 2160 / CIP 103997 / JCM 8858 / NBRC 14720 / NCIMB 2260 / Gabara)</name>
    <name type="common">Halobacterium pharaonis</name>
    <dbReference type="NCBI Taxonomy" id="348780"/>
    <lineage>
        <taxon>Archaea</taxon>
        <taxon>Methanobacteriati</taxon>
        <taxon>Methanobacteriota</taxon>
        <taxon>Stenosarchaea group</taxon>
        <taxon>Halobacteria</taxon>
        <taxon>Halobacteriales</taxon>
        <taxon>Natronomonadaceae</taxon>
        <taxon>Natronomonas</taxon>
    </lineage>
</organism>
<evidence type="ECO:0000313" key="14">
    <source>
        <dbReference type="Proteomes" id="UP000002698"/>
    </source>
</evidence>
<feature type="binding site" evidence="9">
    <location>
        <begin position="181"/>
        <end position="184"/>
    </location>
    <ligand>
        <name>substrate</name>
    </ligand>
</feature>
<feature type="binding site" evidence="10">
    <location>
        <position position="359"/>
    </location>
    <ligand>
        <name>NAD(+)</name>
        <dbReference type="ChEBI" id="CHEBI:57540"/>
    </ligand>
</feature>
<evidence type="ECO:0000256" key="10">
    <source>
        <dbReference type="PIRSR" id="PIRSR500134-3"/>
    </source>
</evidence>
<evidence type="ECO:0000256" key="7">
    <source>
        <dbReference type="PIRNR" id="PIRNR000124"/>
    </source>
</evidence>
<gene>
    <name evidence="13" type="primary">aglM1</name>
    <name evidence="13" type="synonym">ugd1</name>
    <name evidence="13" type="ordered locus">NP_4668A</name>
</gene>
<dbReference type="InterPro" id="IPR036220">
    <property type="entry name" value="UDP-Glc/GDP-Man_DH_C_sf"/>
</dbReference>
<keyword evidence="14" id="KW-1185">Reference proteome</keyword>
<evidence type="ECO:0000256" key="1">
    <source>
        <dbReference type="ARBA" id="ARBA00004701"/>
    </source>
</evidence>
<dbReference type="SUPFAM" id="SSF51735">
    <property type="entry name" value="NAD(P)-binding Rossmann-fold domains"/>
    <property type="match status" value="1"/>
</dbReference>
<dbReference type="SMART" id="SM00984">
    <property type="entry name" value="UDPG_MGDP_dh_C"/>
    <property type="match status" value="1"/>
</dbReference>
<proteinExistence type="inferred from homology"/>
<dbReference type="GeneID" id="3703442"/>
<dbReference type="Proteomes" id="UP000002698">
    <property type="component" value="Chromosome"/>
</dbReference>
<evidence type="ECO:0000256" key="11">
    <source>
        <dbReference type="SAM" id="MobiDB-lite"/>
    </source>
</evidence>
<comment type="catalytic activity">
    <reaction evidence="6 7">
        <text>UDP-alpha-D-glucose + 2 NAD(+) + H2O = UDP-alpha-D-glucuronate + 2 NADH + 3 H(+)</text>
        <dbReference type="Rhea" id="RHEA:23596"/>
        <dbReference type="ChEBI" id="CHEBI:15377"/>
        <dbReference type="ChEBI" id="CHEBI:15378"/>
        <dbReference type="ChEBI" id="CHEBI:57540"/>
        <dbReference type="ChEBI" id="CHEBI:57945"/>
        <dbReference type="ChEBI" id="CHEBI:58052"/>
        <dbReference type="ChEBI" id="CHEBI:58885"/>
        <dbReference type="EC" id="1.1.1.22"/>
    </reaction>
</comment>
<sequence length="455" mass="47099">MKLNVVGSGYVGTTLAACLAEMGHNVSAIDIDEATVAALNQGSAPIHEPGLEDLLADHVGDRLQATTSYADAAAADCSFLAVGTPTNDDGSIDVAPLAAAAEMLGAALTEANGESSNSGGNVGSGADGSADAAAEDTHDHLVVVKSTITPPAVATVREALADGASVDSDQLDIEVATNPEFLREGSAVEDFRNPDKLVFGTASEGALETLETLYAPLMASTDAPVVRTDPETAMMIKYANNATLATKISLANDIGNICKAFGLDAYEVMDAVGLDDRIAGAFFESGVGYGGSCFPKDVAALRAAAREAGYEPPLLGATTTVNDRQPDRLLELLASHIDIEGARVAVLGLAFKPGTDDIRNSRAIPVIEGLLDRGATVVGYDPVAAENMRERFPSLTYADSAAEALADATGAVVTTDWDEFAALDSAFDEMATPVVVDGRRIIDRREGITYEGLTW</sequence>
<evidence type="ECO:0000313" key="13">
    <source>
        <dbReference type="EMBL" id="CAI50425.1"/>
    </source>
</evidence>
<evidence type="ECO:0000256" key="9">
    <source>
        <dbReference type="PIRSR" id="PIRSR500134-2"/>
    </source>
</evidence>
<feature type="binding site" evidence="9">
    <location>
        <position position="352"/>
    </location>
    <ligand>
        <name>substrate</name>
    </ligand>
</feature>
<reference evidence="13 14" key="1">
    <citation type="journal article" date="2005" name="Genome Res.">
        <title>Living with two extremes: conclusions from the genome sequence of Natronomonas pharaonis.</title>
        <authorList>
            <person name="Falb M."/>
            <person name="Pfeiffer F."/>
            <person name="Palm P."/>
            <person name="Rodewald K."/>
            <person name="Hickmann V."/>
            <person name="Tittor J."/>
            <person name="Oesterhelt D."/>
        </authorList>
    </citation>
    <scope>NUCLEOTIDE SEQUENCE [LARGE SCALE GENOMIC DNA]</scope>
    <source>
        <strain evidence="14">ATCC 35678 / DSM 2160 / CIP 103997 / JCM 8858 / NBRC 14720 / NCIMB 2260 / Gabara</strain>
    </source>
</reference>
<accession>A0A1U7EYU3</accession>
<evidence type="ECO:0000256" key="5">
    <source>
        <dbReference type="ARBA" id="ARBA00023027"/>
    </source>
</evidence>
<dbReference type="PANTHER" id="PTHR43750:SF3">
    <property type="entry name" value="UDP-GLUCOSE 6-DEHYDROGENASE TUAD"/>
    <property type="match status" value="1"/>
</dbReference>